<protein>
    <submittedName>
        <fullName evidence="2">DUF5132 domain-containing protein</fullName>
    </submittedName>
</protein>
<dbReference type="InterPro" id="IPR033456">
    <property type="entry name" value="DUF5132"/>
</dbReference>
<reference evidence="3" key="1">
    <citation type="submission" date="2018-07" db="EMBL/GenBank/DDBJ databases">
        <authorList>
            <person name="Zhao J."/>
        </authorList>
    </citation>
    <scope>NUCLEOTIDE SEQUENCE [LARGE SCALE GENOMIC DNA]</scope>
    <source>
        <strain evidence="3">GSSD-12</strain>
    </source>
</reference>
<dbReference type="OrthoDB" id="4257956at2"/>
<feature type="compositionally biased region" description="Polar residues" evidence="1">
    <location>
        <begin position="84"/>
        <end position="94"/>
    </location>
</feature>
<keyword evidence="3" id="KW-1185">Reference proteome</keyword>
<dbReference type="Proteomes" id="UP000253868">
    <property type="component" value="Chromosome"/>
</dbReference>
<gene>
    <name evidence="2" type="ORF">DVK44_02695</name>
</gene>
<dbReference type="EMBL" id="CP031194">
    <property type="protein sequence ID" value="AXG76765.1"/>
    <property type="molecule type" value="Genomic_DNA"/>
</dbReference>
<dbReference type="AlphaFoldDB" id="A0A345HJ91"/>
<dbReference type="RefSeq" id="WP_114658144.1">
    <property type="nucleotide sequence ID" value="NZ_CP031194.1"/>
</dbReference>
<feature type="region of interest" description="Disordered" evidence="1">
    <location>
        <begin position="74"/>
        <end position="94"/>
    </location>
</feature>
<evidence type="ECO:0000313" key="3">
    <source>
        <dbReference type="Proteomes" id="UP000253868"/>
    </source>
</evidence>
<evidence type="ECO:0000313" key="2">
    <source>
        <dbReference type="EMBL" id="AXG76765.1"/>
    </source>
</evidence>
<name>A0A345HJ91_9ACTN</name>
<evidence type="ECO:0000256" key="1">
    <source>
        <dbReference type="SAM" id="MobiDB-lite"/>
    </source>
</evidence>
<dbReference type="Pfam" id="PF17195">
    <property type="entry name" value="DUF5132"/>
    <property type="match status" value="1"/>
</dbReference>
<accession>A0A345HJ91</accession>
<proteinExistence type="predicted"/>
<dbReference type="KEGG" id="spad:DVK44_02695"/>
<organism evidence="2 3">
    <name type="scientific">Streptomyces paludis</name>
    <dbReference type="NCBI Taxonomy" id="2282738"/>
    <lineage>
        <taxon>Bacteria</taxon>
        <taxon>Bacillati</taxon>
        <taxon>Actinomycetota</taxon>
        <taxon>Actinomycetes</taxon>
        <taxon>Kitasatosporales</taxon>
        <taxon>Streptomycetaceae</taxon>
        <taxon>Streptomyces</taxon>
    </lineage>
</organism>
<sequence length="94" mass="9733">MLPVVPPFLLGLLVAPLAKRLAKPLVFGVVKTSVGLAMEVKKVAHQANEGLHDLAAEATAEMISAQLRADADADTKLVKPRSEATASGTAGPNH</sequence>